<feature type="transmembrane region" description="Helical" evidence="4">
    <location>
        <begin position="123"/>
        <end position="142"/>
    </location>
</feature>
<dbReference type="AlphaFoldDB" id="A0A6A5Z3K2"/>
<dbReference type="SUPFAM" id="SSF103473">
    <property type="entry name" value="MFS general substrate transporter"/>
    <property type="match status" value="1"/>
</dbReference>
<dbReference type="InterPro" id="IPR036259">
    <property type="entry name" value="MFS_trans_sf"/>
</dbReference>
<accession>A0A6A5Z3K2</accession>
<feature type="transmembrane region" description="Helical" evidence="4">
    <location>
        <begin position="183"/>
        <end position="203"/>
    </location>
</feature>
<feature type="domain" description="Major facilitator superfamily (MFS) profile" evidence="5">
    <location>
        <begin position="58"/>
        <end position="447"/>
    </location>
</feature>
<feature type="transmembrane region" description="Helical" evidence="4">
    <location>
        <begin position="148"/>
        <end position="171"/>
    </location>
</feature>
<organism evidence="6 7">
    <name type="scientific">Lophiotrema nucula</name>
    <dbReference type="NCBI Taxonomy" id="690887"/>
    <lineage>
        <taxon>Eukaryota</taxon>
        <taxon>Fungi</taxon>
        <taxon>Dikarya</taxon>
        <taxon>Ascomycota</taxon>
        <taxon>Pezizomycotina</taxon>
        <taxon>Dothideomycetes</taxon>
        <taxon>Pleosporomycetidae</taxon>
        <taxon>Pleosporales</taxon>
        <taxon>Lophiotremataceae</taxon>
        <taxon>Lophiotrema</taxon>
    </lineage>
</organism>
<feature type="transmembrane region" description="Helical" evidence="4">
    <location>
        <begin position="67"/>
        <end position="86"/>
    </location>
</feature>
<feature type="region of interest" description="Disordered" evidence="3">
    <location>
        <begin position="1"/>
        <end position="25"/>
    </location>
</feature>
<dbReference type="InterPro" id="IPR020846">
    <property type="entry name" value="MFS_dom"/>
</dbReference>
<name>A0A6A5Z3K2_9PLEO</name>
<dbReference type="PANTHER" id="PTHR11360:SF130">
    <property type="entry name" value="MAJOR FACILITATOR SUPERFAMILY (MFS) PROFILE DOMAIN-CONTAINING PROTEIN-RELATED"/>
    <property type="match status" value="1"/>
</dbReference>
<dbReference type="PANTHER" id="PTHR11360">
    <property type="entry name" value="MONOCARBOXYLATE TRANSPORTER"/>
    <property type="match status" value="1"/>
</dbReference>
<dbReference type="Proteomes" id="UP000799770">
    <property type="component" value="Unassembled WGS sequence"/>
</dbReference>
<dbReference type="InterPro" id="IPR050327">
    <property type="entry name" value="Proton-linked_MCT"/>
</dbReference>
<evidence type="ECO:0000313" key="7">
    <source>
        <dbReference type="Proteomes" id="UP000799770"/>
    </source>
</evidence>
<dbReference type="Pfam" id="PF07690">
    <property type="entry name" value="MFS_1"/>
    <property type="match status" value="1"/>
</dbReference>
<dbReference type="Gene3D" id="1.20.1250.20">
    <property type="entry name" value="MFS general substrate transporter like domains"/>
    <property type="match status" value="2"/>
</dbReference>
<dbReference type="InterPro" id="IPR011701">
    <property type="entry name" value="MFS"/>
</dbReference>
<feature type="transmembrane region" description="Helical" evidence="4">
    <location>
        <begin position="215"/>
        <end position="235"/>
    </location>
</feature>
<feature type="transmembrane region" description="Helical" evidence="4">
    <location>
        <begin position="291"/>
        <end position="311"/>
    </location>
</feature>
<feature type="transmembrane region" description="Helical" evidence="4">
    <location>
        <begin position="419"/>
        <end position="439"/>
    </location>
</feature>
<gene>
    <name evidence="6" type="ORF">BDV96DRAFT_114529</name>
</gene>
<keyword evidence="4" id="KW-1133">Transmembrane helix</keyword>
<feature type="transmembrane region" description="Helical" evidence="4">
    <location>
        <begin position="386"/>
        <end position="407"/>
    </location>
</feature>
<evidence type="ECO:0000256" key="4">
    <source>
        <dbReference type="SAM" id="Phobius"/>
    </source>
</evidence>
<evidence type="ECO:0000256" key="3">
    <source>
        <dbReference type="SAM" id="MobiDB-lite"/>
    </source>
</evidence>
<evidence type="ECO:0000259" key="5">
    <source>
        <dbReference type="PROSITE" id="PS50850"/>
    </source>
</evidence>
<keyword evidence="4" id="KW-0812">Transmembrane</keyword>
<dbReference type="OrthoDB" id="6499973at2759"/>
<protein>
    <submittedName>
        <fullName evidence="6">Major facilitator superfamily domain-containing protein</fullName>
    </submittedName>
</protein>
<evidence type="ECO:0000313" key="6">
    <source>
        <dbReference type="EMBL" id="KAF2113583.1"/>
    </source>
</evidence>
<dbReference type="GO" id="GO:0022857">
    <property type="term" value="F:transmembrane transporter activity"/>
    <property type="evidence" value="ECO:0007669"/>
    <property type="project" value="InterPro"/>
</dbReference>
<evidence type="ECO:0000256" key="1">
    <source>
        <dbReference type="ARBA" id="ARBA00004141"/>
    </source>
</evidence>
<dbReference type="PROSITE" id="PS50850">
    <property type="entry name" value="MFS"/>
    <property type="match status" value="1"/>
</dbReference>
<reference evidence="6" key="1">
    <citation type="journal article" date="2020" name="Stud. Mycol.">
        <title>101 Dothideomycetes genomes: a test case for predicting lifestyles and emergence of pathogens.</title>
        <authorList>
            <person name="Haridas S."/>
            <person name="Albert R."/>
            <person name="Binder M."/>
            <person name="Bloem J."/>
            <person name="Labutti K."/>
            <person name="Salamov A."/>
            <person name="Andreopoulos B."/>
            <person name="Baker S."/>
            <person name="Barry K."/>
            <person name="Bills G."/>
            <person name="Bluhm B."/>
            <person name="Cannon C."/>
            <person name="Castanera R."/>
            <person name="Culley D."/>
            <person name="Daum C."/>
            <person name="Ezra D."/>
            <person name="Gonzalez J."/>
            <person name="Henrissat B."/>
            <person name="Kuo A."/>
            <person name="Liang C."/>
            <person name="Lipzen A."/>
            <person name="Lutzoni F."/>
            <person name="Magnuson J."/>
            <person name="Mondo S."/>
            <person name="Nolan M."/>
            <person name="Ohm R."/>
            <person name="Pangilinan J."/>
            <person name="Park H.-J."/>
            <person name="Ramirez L."/>
            <person name="Alfaro M."/>
            <person name="Sun H."/>
            <person name="Tritt A."/>
            <person name="Yoshinaga Y."/>
            <person name="Zwiers L.-H."/>
            <person name="Turgeon B."/>
            <person name="Goodwin S."/>
            <person name="Spatafora J."/>
            <person name="Crous P."/>
            <person name="Grigoriev I."/>
        </authorList>
    </citation>
    <scope>NUCLEOTIDE SEQUENCE</scope>
    <source>
        <strain evidence="6">CBS 627.86</strain>
    </source>
</reference>
<feature type="transmembrane region" description="Helical" evidence="4">
    <location>
        <begin position="323"/>
        <end position="343"/>
    </location>
</feature>
<sequence length="448" mass="48271">MDFDDSPELNHISPIRSSKSQIDREGKGFGSNLAKVLTARSNASVRDPGPPPDSGFKAWTQALMGHLVLFNTWGMISSFGVFQTYYTTELGLNPSAVSWIGSMQMLGHFCIGMFSGRMLDAGLFYWVLIPGMISASLGMFMTSLCTQYWQFFLAQGVLNGIGCGLQFTPSMSLVSTYFSKNRSVAITIVASGSATGGLIYPTIARQLLPQIGFAWTVRVMAFLMLAVGACYVSLLKPRLPPRKTGPLLELSAFGELPYTLYLAGIFFACWGSYFAFYYIGSYGVDVVGVSYSTSVNLLMIMNAIGLVGRIIPGLLSDQFFGPINTLIPSTVLSGVILYFWAFVKTEPGLYAFSIVYGLITAGFQGLFPAGLTSLTKDASKVGVRNGMGFAIAGLANFTGPPIAGAIIQRDGGRFLIAQIWGGCMVLVGSVILVLGRLVMTGKKFRVRV</sequence>
<keyword evidence="7" id="KW-1185">Reference proteome</keyword>
<dbReference type="EMBL" id="ML977327">
    <property type="protein sequence ID" value="KAF2113583.1"/>
    <property type="molecule type" value="Genomic_DNA"/>
</dbReference>
<dbReference type="GO" id="GO:0016020">
    <property type="term" value="C:membrane"/>
    <property type="evidence" value="ECO:0007669"/>
    <property type="project" value="UniProtKB-SubCell"/>
</dbReference>
<keyword evidence="4" id="KW-0472">Membrane</keyword>
<comment type="subcellular location">
    <subcellularLocation>
        <location evidence="1">Membrane</location>
        <topology evidence="1">Multi-pass membrane protein</topology>
    </subcellularLocation>
</comment>
<evidence type="ECO:0000256" key="2">
    <source>
        <dbReference type="ARBA" id="ARBA00006727"/>
    </source>
</evidence>
<comment type="similarity">
    <text evidence="2">Belongs to the major facilitator superfamily. Monocarboxylate porter (TC 2.A.1.13) family.</text>
</comment>
<feature type="transmembrane region" description="Helical" evidence="4">
    <location>
        <begin position="349"/>
        <end position="374"/>
    </location>
</feature>
<feature type="transmembrane region" description="Helical" evidence="4">
    <location>
        <begin position="256"/>
        <end position="279"/>
    </location>
</feature>
<proteinExistence type="inferred from homology"/>